<accession>A0A645CUR0</accession>
<proteinExistence type="predicted"/>
<name>A0A645CUR0_9ZZZZ</name>
<evidence type="ECO:0000313" key="1">
    <source>
        <dbReference type="EMBL" id="MPM80866.1"/>
    </source>
</evidence>
<protein>
    <submittedName>
        <fullName evidence="1">Uncharacterized protein</fullName>
    </submittedName>
</protein>
<comment type="caution">
    <text evidence="1">The sequence shown here is derived from an EMBL/GenBank/DDBJ whole genome shotgun (WGS) entry which is preliminary data.</text>
</comment>
<gene>
    <name evidence="1" type="ORF">SDC9_127917</name>
</gene>
<sequence length="87" mass="10231">MTARELNEFIVYWLPLMKDNKYNLITFQTAAYEENARLYITPKPDSVLRVFMAYKALDDYIEVPEQRLSTFKRNGFAAVEWGGTEVK</sequence>
<organism evidence="1">
    <name type="scientific">bioreactor metagenome</name>
    <dbReference type="NCBI Taxonomy" id="1076179"/>
    <lineage>
        <taxon>unclassified sequences</taxon>
        <taxon>metagenomes</taxon>
        <taxon>ecological metagenomes</taxon>
    </lineage>
</organism>
<reference evidence="1" key="1">
    <citation type="submission" date="2019-08" db="EMBL/GenBank/DDBJ databases">
        <authorList>
            <person name="Kucharzyk K."/>
            <person name="Murdoch R.W."/>
            <person name="Higgins S."/>
            <person name="Loffler F."/>
        </authorList>
    </citation>
    <scope>NUCLEOTIDE SEQUENCE</scope>
</reference>
<dbReference type="AlphaFoldDB" id="A0A645CUR0"/>
<dbReference type="EMBL" id="VSSQ01030358">
    <property type="protein sequence ID" value="MPM80866.1"/>
    <property type="molecule type" value="Genomic_DNA"/>
</dbReference>